<name>A0A412IRZ5_9FIRM</name>
<protein>
    <submittedName>
        <fullName evidence="2">Uncharacterized protein</fullName>
    </submittedName>
</protein>
<proteinExistence type="predicted"/>
<sequence length="338" mass="36892">MKKMKKMKKNDVRGKMKKGFLCGAMGITMAAMLAGCGGGSDADKNTGDSGKTGYSQEAADVNDDSDKDANDTGSVADDSMGAGVLRHDITDKDVLDAPTGATLFADKLTLPIKIDDLMDYPLTGVGIEGINTLSSLIDTYTESSNNFSFIVYDKTGENRLYLPDLVLGDEDSENELTIKQAVTDGNWMMGPSKVYYDTLGLTEEEYNTLCNDNPDSDGEYLLLDKLYEEFGTPNYIGWFCDQDNATMYGGNYDAKEFIDKMRHPENYGSDKVTAYEYCVGWQFADYAVALDVCETSDAYSGNTKGSISNINISYIPASYGTIEDVCGLNAVKEFMAAR</sequence>
<feature type="region of interest" description="Disordered" evidence="1">
    <location>
        <begin position="44"/>
        <end position="79"/>
    </location>
</feature>
<evidence type="ECO:0000313" key="2">
    <source>
        <dbReference type="EMBL" id="RGS42856.1"/>
    </source>
</evidence>
<reference evidence="2 3" key="1">
    <citation type="submission" date="2018-08" db="EMBL/GenBank/DDBJ databases">
        <title>A genome reference for cultivated species of the human gut microbiota.</title>
        <authorList>
            <person name="Zou Y."/>
            <person name="Xue W."/>
            <person name="Luo G."/>
        </authorList>
    </citation>
    <scope>NUCLEOTIDE SEQUENCE [LARGE SCALE GENOMIC DNA]</scope>
    <source>
        <strain evidence="2 3">AF22-21</strain>
    </source>
</reference>
<gene>
    <name evidence="2" type="ORF">DWX94_06980</name>
</gene>
<dbReference type="OrthoDB" id="2073925at2"/>
<evidence type="ECO:0000256" key="1">
    <source>
        <dbReference type="SAM" id="MobiDB-lite"/>
    </source>
</evidence>
<evidence type="ECO:0000313" key="3">
    <source>
        <dbReference type="Proteomes" id="UP000283295"/>
    </source>
</evidence>
<dbReference type="AlphaFoldDB" id="A0A412IRZ5"/>
<dbReference type="EMBL" id="QRVK01000014">
    <property type="protein sequence ID" value="RGS42856.1"/>
    <property type="molecule type" value="Genomic_DNA"/>
</dbReference>
<dbReference type="Proteomes" id="UP000283295">
    <property type="component" value="Unassembled WGS sequence"/>
</dbReference>
<organism evidence="2 3">
    <name type="scientific">Coprococcus eutactus</name>
    <dbReference type="NCBI Taxonomy" id="33043"/>
    <lineage>
        <taxon>Bacteria</taxon>
        <taxon>Bacillati</taxon>
        <taxon>Bacillota</taxon>
        <taxon>Clostridia</taxon>
        <taxon>Lachnospirales</taxon>
        <taxon>Lachnospiraceae</taxon>
        <taxon>Coprococcus</taxon>
    </lineage>
</organism>
<accession>A0A412IRZ5</accession>
<comment type="caution">
    <text evidence="2">The sequence shown here is derived from an EMBL/GenBank/DDBJ whole genome shotgun (WGS) entry which is preliminary data.</text>
</comment>